<proteinExistence type="inferred from homology"/>
<dbReference type="Pfam" id="PF00378">
    <property type="entry name" value="ECH_1"/>
    <property type="match status" value="1"/>
</dbReference>
<dbReference type="PANTHER" id="PTHR11941">
    <property type="entry name" value="ENOYL-COA HYDRATASE-RELATED"/>
    <property type="match status" value="1"/>
</dbReference>
<evidence type="ECO:0000256" key="1">
    <source>
        <dbReference type="ARBA" id="ARBA00005254"/>
    </source>
</evidence>
<dbReference type="PROSITE" id="PS00166">
    <property type="entry name" value="ENOYL_COA_HYDRATASE"/>
    <property type="match status" value="1"/>
</dbReference>
<sequence>GGVSVSIQENGLAWLTVTKEPVNSLDLDLWQELGVALQDMEASGSVRAIIICSGLKKDIFTAGNDIKELYAPLTSLQRYKQFWTESNTFLARLYRTPLFTVAAVRGECPAGGCAIAMCCDAVVMSENGRIGLNEVAIGLSVPQYWTEVFLRAVGTGRGEHILKSGQMLRPREALAFGLVHKVVGVAELLGSAEELASRALELPDAGRQATKSFIRAELSQRWEEGCAAEAEGAWEMLSKPGTVAQLRSVLKRLSRRKGTPPSSERLSRM</sequence>
<evidence type="ECO:0000256" key="2">
    <source>
        <dbReference type="RuleBase" id="RU003707"/>
    </source>
</evidence>
<name>A0A061R143_9CHLO</name>
<protein>
    <submittedName>
        <fullName evidence="3">3,2-trans-enoyl-CoA isomerase, mitochondrial</fullName>
    </submittedName>
</protein>
<dbReference type="InterPro" id="IPR001753">
    <property type="entry name" value="Enoyl-CoA_hydra/iso"/>
</dbReference>
<keyword evidence="3" id="KW-0413">Isomerase</keyword>
<evidence type="ECO:0000313" key="3">
    <source>
        <dbReference type="EMBL" id="JAC65673.1"/>
    </source>
</evidence>
<dbReference type="CDD" id="cd06558">
    <property type="entry name" value="crotonase-like"/>
    <property type="match status" value="1"/>
</dbReference>
<dbReference type="PANTHER" id="PTHR11941:SF45">
    <property type="entry name" value="ENOYL-COA DELTA ISOMERASE 1, MITOCHONDRIAL"/>
    <property type="match status" value="1"/>
</dbReference>
<dbReference type="Gene3D" id="3.90.226.10">
    <property type="entry name" value="2-enoyl-CoA Hydratase, Chain A, domain 1"/>
    <property type="match status" value="1"/>
</dbReference>
<dbReference type="SUPFAM" id="SSF52096">
    <property type="entry name" value="ClpP/crotonase"/>
    <property type="match status" value="1"/>
</dbReference>
<dbReference type="EMBL" id="GBEZ01021046">
    <property type="protein sequence ID" value="JAC65673.1"/>
    <property type="molecule type" value="Transcribed_RNA"/>
</dbReference>
<accession>A0A061R143</accession>
<organism evidence="3">
    <name type="scientific">Tetraselmis sp. GSL018</name>
    <dbReference type="NCBI Taxonomy" id="582737"/>
    <lineage>
        <taxon>Eukaryota</taxon>
        <taxon>Viridiplantae</taxon>
        <taxon>Chlorophyta</taxon>
        <taxon>core chlorophytes</taxon>
        <taxon>Chlorodendrophyceae</taxon>
        <taxon>Chlorodendrales</taxon>
        <taxon>Chlorodendraceae</taxon>
        <taxon>Tetraselmis</taxon>
    </lineage>
</organism>
<dbReference type="InterPro" id="IPR029045">
    <property type="entry name" value="ClpP/crotonase-like_dom_sf"/>
</dbReference>
<reference evidence="3" key="1">
    <citation type="submission" date="2014-05" db="EMBL/GenBank/DDBJ databases">
        <title>The transcriptome of the halophilic microalga Tetraselmis sp. GSL018 isolated from the Great Salt Lake, Utah.</title>
        <authorList>
            <person name="Jinkerson R.E."/>
            <person name="D'Adamo S."/>
            <person name="Posewitz M.C."/>
        </authorList>
    </citation>
    <scope>NUCLEOTIDE SEQUENCE</scope>
    <source>
        <strain evidence="3">GSL018</strain>
    </source>
</reference>
<dbReference type="GO" id="GO:0005739">
    <property type="term" value="C:mitochondrion"/>
    <property type="evidence" value="ECO:0007669"/>
    <property type="project" value="TreeGrafter"/>
</dbReference>
<dbReference type="GO" id="GO:0016853">
    <property type="term" value="F:isomerase activity"/>
    <property type="evidence" value="ECO:0007669"/>
    <property type="project" value="UniProtKB-KW"/>
</dbReference>
<feature type="non-terminal residue" evidence="3">
    <location>
        <position position="1"/>
    </location>
</feature>
<comment type="similarity">
    <text evidence="1 2">Belongs to the enoyl-CoA hydratase/isomerase family.</text>
</comment>
<gene>
    <name evidence="3" type="primary">DCI</name>
    <name evidence="3" type="ORF">TSPGSL018_15514</name>
</gene>
<dbReference type="AlphaFoldDB" id="A0A061R143"/>
<dbReference type="GO" id="GO:0006635">
    <property type="term" value="P:fatty acid beta-oxidation"/>
    <property type="evidence" value="ECO:0007669"/>
    <property type="project" value="TreeGrafter"/>
</dbReference>
<dbReference type="InterPro" id="IPR018376">
    <property type="entry name" value="Enoyl-CoA_hyd/isom_CS"/>
</dbReference>